<evidence type="ECO:0000256" key="5">
    <source>
        <dbReference type="SAM" id="Phobius"/>
    </source>
</evidence>
<keyword evidence="4 5" id="KW-0472">Membrane</keyword>
<feature type="transmembrane region" description="Helical" evidence="5">
    <location>
        <begin position="52"/>
        <end position="68"/>
    </location>
</feature>
<reference evidence="7" key="1">
    <citation type="submission" date="2018-05" db="EMBL/GenBank/DDBJ databases">
        <authorList>
            <person name="Lanie J.A."/>
            <person name="Ng W.-L."/>
            <person name="Kazmierczak K.M."/>
            <person name="Andrzejewski T.M."/>
            <person name="Davidsen T.M."/>
            <person name="Wayne K.J."/>
            <person name="Tettelin H."/>
            <person name="Glass J.I."/>
            <person name="Rusch D."/>
            <person name="Podicherti R."/>
            <person name="Tsui H.-C.T."/>
            <person name="Winkler M.E."/>
        </authorList>
    </citation>
    <scope>NUCLEOTIDE SEQUENCE</scope>
</reference>
<dbReference type="PANTHER" id="PTHR33507:SF3">
    <property type="entry name" value="INNER MEMBRANE PROTEIN YBBJ"/>
    <property type="match status" value="1"/>
</dbReference>
<feature type="transmembrane region" description="Helical" evidence="5">
    <location>
        <begin position="6"/>
        <end position="23"/>
    </location>
</feature>
<gene>
    <name evidence="7" type="ORF">METZ01_LOCUS26696</name>
</gene>
<comment type="subcellular location">
    <subcellularLocation>
        <location evidence="1">Membrane</location>
        <topology evidence="1">Multi-pass membrane protein</topology>
    </subcellularLocation>
</comment>
<dbReference type="AlphaFoldDB" id="A0A381Q3E2"/>
<dbReference type="EMBL" id="UINC01001192">
    <property type="protein sequence ID" value="SUZ73842.1"/>
    <property type="molecule type" value="Genomic_DNA"/>
</dbReference>
<dbReference type="GO" id="GO:0005886">
    <property type="term" value="C:plasma membrane"/>
    <property type="evidence" value="ECO:0007669"/>
    <property type="project" value="TreeGrafter"/>
</dbReference>
<dbReference type="InterPro" id="IPR002810">
    <property type="entry name" value="NfeD-like_C"/>
</dbReference>
<sequence length="149" mass="15936">MDPEVWRWIWLVTSATFIVGEIAMAGTFFLLPFGVGAAAATAVAFAGANATWQWLVFVLVSVAAFAAIQPMARRMKRGGNPVGVGADRLVGETGVVVTDLSPDPERLGTVRIGREEWHAETPDRGHLPAGTSVEVVRIEGTRAVVRSTH</sequence>
<evidence type="ECO:0000256" key="2">
    <source>
        <dbReference type="ARBA" id="ARBA00022692"/>
    </source>
</evidence>
<accession>A0A381Q3E2</accession>
<dbReference type="InterPro" id="IPR012340">
    <property type="entry name" value="NA-bd_OB-fold"/>
</dbReference>
<evidence type="ECO:0000259" key="6">
    <source>
        <dbReference type="Pfam" id="PF01957"/>
    </source>
</evidence>
<evidence type="ECO:0000256" key="3">
    <source>
        <dbReference type="ARBA" id="ARBA00022989"/>
    </source>
</evidence>
<dbReference type="Gene3D" id="2.40.50.140">
    <property type="entry name" value="Nucleic acid-binding proteins"/>
    <property type="match status" value="1"/>
</dbReference>
<name>A0A381Q3E2_9ZZZZ</name>
<protein>
    <recommendedName>
        <fullName evidence="6">NfeD-like C-terminal domain-containing protein</fullName>
    </recommendedName>
</protein>
<keyword evidence="2 5" id="KW-0812">Transmembrane</keyword>
<keyword evidence="3 5" id="KW-1133">Transmembrane helix</keyword>
<dbReference type="PANTHER" id="PTHR33507">
    <property type="entry name" value="INNER MEMBRANE PROTEIN YBBJ"/>
    <property type="match status" value="1"/>
</dbReference>
<evidence type="ECO:0000313" key="7">
    <source>
        <dbReference type="EMBL" id="SUZ73842.1"/>
    </source>
</evidence>
<proteinExistence type="predicted"/>
<dbReference type="Pfam" id="PF01957">
    <property type="entry name" value="NfeD"/>
    <property type="match status" value="1"/>
</dbReference>
<feature type="domain" description="NfeD-like C-terminal" evidence="6">
    <location>
        <begin position="86"/>
        <end position="146"/>
    </location>
</feature>
<dbReference type="SUPFAM" id="SSF141322">
    <property type="entry name" value="NfeD domain-like"/>
    <property type="match status" value="1"/>
</dbReference>
<evidence type="ECO:0000256" key="1">
    <source>
        <dbReference type="ARBA" id="ARBA00004141"/>
    </source>
</evidence>
<organism evidence="7">
    <name type="scientific">marine metagenome</name>
    <dbReference type="NCBI Taxonomy" id="408172"/>
    <lineage>
        <taxon>unclassified sequences</taxon>
        <taxon>metagenomes</taxon>
        <taxon>ecological metagenomes</taxon>
    </lineage>
</organism>
<dbReference type="InterPro" id="IPR052165">
    <property type="entry name" value="Membrane_assoc_protease"/>
</dbReference>
<evidence type="ECO:0000256" key="4">
    <source>
        <dbReference type="ARBA" id="ARBA00023136"/>
    </source>
</evidence>